<dbReference type="PANTHER" id="PTHR30336">
    <property type="entry name" value="INNER MEMBRANE PROTEIN, PROBABLE PERMEASE"/>
    <property type="match status" value="1"/>
</dbReference>
<dbReference type="EMBL" id="AP026803">
    <property type="protein sequence ID" value="BDR61228.1"/>
    <property type="molecule type" value="Genomic_DNA"/>
</dbReference>
<dbReference type="Pfam" id="PF02698">
    <property type="entry name" value="DUF218"/>
    <property type="match status" value="1"/>
</dbReference>
<dbReference type="InterPro" id="IPR051599">
    <property type="entry name" value="Cell_Envelope_Assoc"/>
</dbReference>
<protein>
    <submittedName>
        <fullName evidence="3">Membrane protein</fullName>
    </submittedName>
</protein>
<dbReference type="CDD" id="cd06259">
    <property type="entry name" value="YdcF-like"/>
    <property type="match status" value="1"/>
</dbReference>
<evidence type="ECO:0000256" key="1">
    <source>
        <dbReference type="SAM" id="Phobius"/>
    </source>
</evidence>
<evidence type="ECO:0000259" key="2">
    <source>
        <dbReference type="Pfam" id="PF02698"/>
    </source>
</evidence>
<name>A0ABM8BIV0_9LACO</name>
<keyword evidence="1" id="KW-0812">Transmembrane</keyword>
<feature type="transmembrane region" description="Helical" evidence="1">
    <location>
        <begin position="112"/>
        <end position="130"/>
    </location>
</feature>
<feature type="transmembrane region" description="Helical" evidence="1">
    <location>
        <begin position="12"/>
        <end position="33"/>
    </location>
</feature>
<evidence type="ECO:0000313" key="4">
    <source>
        <dbReference type="Proteomes" id="UP001321741"/>
    </source>
</evidence>
<keyword evidence="1" id="KW-1133">Transmembrane helix</keyword>
<reference evidence="3 4" key="1">
    <citation type="journal article" date="2023" name="Microbiol. Spectr.">
        <title>Symbiosis of Carpenter Bees with Uncharacterized Lactic Acid Bacteria Showing NAD Auxotrophy.</title>
        <authorList>
            <person name="Kawasaki S."/>
            <person name="Ozawa K."/>
            <person name="Mori T."/>
            <person name="Yamamoto A."/>
            <person name="Ito M."/>
            <person name="Ohkuma M."/>
            <person name="Sakamoto M."/>
            <person name="Matsutani M."/>
        </authorList>
    </citation>
    <scope>NUCLEOTIDE SEQUENCE [LARGE SCALE GENOMIC DNA]</scope>
    <source>
        <strain evidence="3 4">Kim32-2</strain>
    </source>
</reference>
<feature type="transmembrane region" description="Helical" evidence="1">
    <location>
        <begin position="338"/>
        <end position="363"/>
    </location>
</feature>
<dbReference type="InterPro" id="IPR003848">
    <property type="entry name" value="DUF218"/>
</dbReference>
<dbReference type="Gene3D" id="3.40.50.620">
    <property type="entry name" value="HUPs"/>
    <property type="match status" value="1"/>
</dbReference>
<feature type="transmembrane region" description="Helical" evidence="1">
    <location>
        <begin position="142"/>
        <end position="166"/>
    </location>
</feature>
<organism evidence="3 4">
    <name type="scientific">Lactobacillus xylocopicola</name>
    <dbReference type="NCBI Taxonomy" id="2976676"/>
    <lineage>
        <taxon>Bacteria</taxon>
        <taxon>Bacillati</taxon>
        <taxon>Bacillota</taxon>
        <taxon>Bacilli</taxon>
        <taxon>Lactobacillales</taxon>
        <taxon>Lactobacillaceae</taxon>
        <taxon>Lactobacillus</taxon>
    </lineage>
</organism>
<gene>
    <name evidence="3" type="ORF">KIM322_14890</name>
</gene>
<keyword evidence="4" id="KW-1185">Reference proteome</keyword>
<feature type="domain" description="DUF218" evidence="2">
    <location>
        <begin position="177"/>
        <end position="306"/>
    </location>
</feature>
<dbReference type="Proteomes" id="UP001321741">
    <property type="component" value="Chromosome"/>
</dbReference>
<evidence type="ECO:0000313" key="3">
    <source>
        <dbReference type="EMBL" id="BDR61228.1"/>
    </source>
</evidence>
<accession>A0ABM8BIV0</accession>
<proteinExistence type="predicted"/>
<dbReference type="InterPro" id="IPR014729">
    <property type="entry name" value="Rossmann-like_a/b/a_fold"/>
</dbReference>
<feature type="transmembrane region" description="Helical" evidence="1">
    <location>
        <begin position="39"/>
        <end position="62"/>
    </location>
</feature>
<keyword evidence="1" id="KW-0472">Membrane</keyword>
<sequence>MHLLELLNQNQSFIELSLVLFAFVIIFLISWLIEPRRLLNGILFTAFLIMLGFWLTVIVMATKIHALRMIYVVFLMTFIVTVTLVAAFSWLFFLWNAYFVWKHEGHTLTNSLTFFTGLVLLLFWVIALLSPLSSLPNWTKTLLYCPIAIILYLLLVAYNFLVNLALYQLVPRHYHQDYLIVLGAGLSNGDTVTPLLAGRINRAIEFAQKQVAKGQSMPKLIMSGGQGNDEKIAEAQAMAEYALAHGIDPDDLLLETESKNTSQNMQFSAQVAAKDFGNNSYRAKFFSNNYHILRAALVAKSIGLKANGVGCYTRFYYLPNAIVREFAGVLLFQKKRHLVVILGITVLFMIYALLQLSSVYTFINKLVYFICLFFKKW</sequence>
<feature type="transmembrane region" description="Helical" evidence="1">
    <location>
        <begin position="69"/>
        <end position="92"/>
    </location>
</feature>
<dbReference type="PANTHER" id="PTHR30336:SF18">
    <property type="entry name" value="MEMBRANE PROTEIN"/>
    <property type="match status" value="1"/>
</dbReference>